<comment type="subcellular location">
    <subcellularLocation>
        <location evidence="1 6">Mitochondrion</location>
    </subcellularLocation>
</comment>
<dbReference type="PANTHER" id="PTHR36959:SF2">
    <property type="entry name" value="ALTERED INHERITANCE OF MITOCHONDRIA PROTEIN 24, MITOCHONDRIAL"/>
    <property type="match status" value="1"/>
</dbReference>
<dbReference type="GO" id="GO:0007007">
    <property type="term" value="P:inner mitochondrial membrane organization"/>
    <property type="evidence" value="ECO:0007669"/>
    <property type="project" value="TreeGrafter"/>
</dbReference>
<dbReference type="Gene3D" id="3.60.160.10">
    <property type="entry name" value="Mitochondrial biogenesis AIM24"/>
    <property type="match status" value="1"/>
</dbReference>
<dbReference type="GO" id="GO:0005743">
    <property type="term" value="C:mitochondrial inner membrane"/>
    <property type="evidence" value="ECO:0007669"/>
    <property type="project" value="TreeGrafter"/>
</dbReference>
<evidence type="ECO:0000313" key="8">
    <source>
        <dbReference type="Proteomes" id="UP000268321"/>
    </source>
</evidence>
<evidence type="ECO:0000256" key="1">
    <source>
        <dbReference type="ARBA" id="ARBA00004173"/>
    </source>
</evidence>
<dbReference type="AlphaFoldDB" id="A0A4P9Z7L8"/>
<proteinExistence type="inferred from homology"/>
<keyword evidence="4" id="KW-0809">Transit peptide</keyword>
<evidence type="ECO:0000313" key="7">
    <source>
        <dbReference type="EMBL" id="RKP28667.1"/>
    </source>
</evidence>
<dbReference type="PANTHER" id="PTHR36959">
    <property type="entry name" value="ALTERED INHERITANCE OF MITOCHONDRIA PROTEIN 24, MITOCHONDRIAL"/>
    <property type="match status" value="1"/>
</dbReference>
<dbReference type="InterPro" id="IPR002838">
    <property type="entry name" value="AIM24"/>
</dbReference>
<evidence type="ECO:0000256" key="6">
    <source>
        <dbReference type="RuleBase" id="RU363045"/>
    </source>
</evidence>
<comment type="similarity">
    <text evidence="2 6">Belongs to the AIM24 family.</text>
</comment>
<dbReference type="Pfam" id="PF01987">
    <property type="entry name" value="AIM24"/>
    <property type="match status" value="1"/>
</dbReference>
<dbReference type="InterPro" id="IPR036983">
    <property type="entry name" value="AIM24_sf"/>
</dbReference>
<accession>A0A4P9Z7L8</accession>
<feature type="non-terminal residue" evidence="7">
    <location>
        <position position="264"/>
    </location>
</feature>
<reference evidence="8" key="1">
    <citation type="journal article" date="2018" name="Nat. Microbiol.">
        <title>Leveraging single-cell genomics to expand the fungal tree of life.</title>
        <authorList>
            <person name="Ahrendt S.R."/>
            <person name="Quandt C.A."/>
            <person name="Ciobanu D."/>
            <person name="Clum A."/>
            <person name="Salamov A."/>
            <person name="Andreopoulos B."/>
            <person name="Cheng J.F."/>
            <person name="Woyke T."/>
            <person name="Pelin A."/>
            <person name="Henrissat B."/>
            <person name="Reynolds N.K."/>
            <person name="Benny G.L."/>
            <person name="Smith M.E."/>
            <person name="James T.Y."/>
            <person name="Grigoriev I.V."/>
        </authorList>
    </citation>
    <scope>NUCLEOTIDE SEQUENCE [LARGE SCALE GENOMIC DNA]</scope>
    <source>
        <strain evidence="8">Baker2002</strain>
    </source>
</reference>
<name>A0A4P9Z7L8_9ASCO</name>
<organism evidence="7 8">
    <name type="scientific">Metschnikowia bicuspidata</name>
    <dbReference type="NCBI Taxonomy" id="27322"/>
    <lineage>
        <taxon>Eukaryota</taxon>
        <taxon>Fungi</taxon>
        <taxon>Dikarya</taxon>
        <taxon>Ascomycota</taxon>
        <taxon>Saccharomycotina</taxon>
        <taxon>Pichiomycetes</taxon>
        <taxon>Metschnikowiaceae</taxon>
        <taxon>Metschnikowia</taxon>
    </lineage>
</organism>
<evidence type="ECO:0000256" key="2">
    <source>
        <dbReference type="ARBA" id="ARBA00009322"/>
    </source>
</evidence>
<protein>
    <recommendedName>
        <fullName evidence="3 6">Altered inheritance of mitochondria protein 24, mitochondrial</fullName>
    </recommendedName>
</protein>
<evidence type="ECO:0000256" key="5">
    <source>
        <dbReference type="ARBA" id="ARBA00023128"/>
    </source>
</evidence>
<dbReference type="Proteomes" id="UP000268321">
    <property type="component" value="Unassembled WGS sequence"/>
</dbReference>
<evidence type="ECO:0000256" key="4">
    <source>
        <dbReference type="ARBA" id="ARBA00022946"/>
    </source>
</evidence>
<dbReference type="EMBL" id="ML004709">
    <property type="protein sequence ID" value="RKP28667.1"/>
    <property type="molecule type" value="Genomic_DNA"/>
</dbReference>
<evidence type="ECO:0000256" key="3">
    <source>
        <dbReference type="ARBA" id="ARBA00013287"/>
    </source>
</evidence>
<sequence>MRSAIATAQRLARRFHINTAPPAAEPIDASSAPINANNLTQVYSLPKLSSNTQLKLETVGCPPLALSVWVPPSLAVNIRRGSLMALQGNLTSVSMTPQLLSALKRMLYGMRNPRYTQVLSTETIQLLVSAKTELLFPRLFKTATPRSFATVALDGQSDWAILKRDALHVYGGPSLTVATHKIPQKISRAFAKSLNSLVRTETGLFSWLRPGYTFVGGRGVLGIVGNGLVYSVTVAEGEEFAINRSCLVAMSVNGPKDLQNCAVK</sequence>
<keyword evidence="5 6" id="KW-0496">Mitochondrion</keyword>
<keyword evidence="8" id="KW-1185">Reference proteome</keyword>
<dbReference type="OrthoDB" id="5295771at2759"/>
<gene>
    <name evidence="7" type="ORF">METBISCDRAFT_20343</name>
</gene>